<protein>
    <recommendedName>
        <fullName evidence="4">MATE family efflux transporter</fullName>
    </recommendedName>
</protein>
<dbReference type="InterPro" id="IPR002528">
    <property type="entry name" value="MATE_fam"/>
</dbReference>
<evidence type="ECO:0000256" key="1">
    <source>
        <dbReference type="SAM" id="Phobius"/>
    </source>
</evidence>
<evidence type="ECO:0000313" key="2">
    <source>
        <dbReference type="EMBL" id="GAA0356668.1"/>
    </source>
</evidence>
<dbReference type="PANTHER" id="PTHR42925">
    <property type="entry name" value="MULTIDRUG AND TOXIN EFFLUX PROTEIN MATE FAMILY"/>
    <property type="match status" value="1"/>
</dbReference>
<feature type="transmembrane region" description="Helical" evidence="1">
    <location>
        <begin position="94"/>
        <end position="116"/>
    </location>
</feature>
<organism evidence="2 3">
    <name type="scientific">Alkalibacterium iburiense</name>
    <dbReference type="NCBI Taxonomy" id="290589"/>
    <lineage>
        <taxon>Bacteria</taxon>
        <taxon>Bacillati</taxon>
        <taxon>Bacillota</taxon>
        <taxon>Bacilli</taxon>
        <taxon>Lactobacillales</taxon>
        <taxon>Carnobacteriaceae</taxon>
        <taxon>Alkalibacterium</taxon>
    </lineage>
</organism>
<feature type="transmembrane region" description="Helical" evidence="1">
    <location>
        <begin position="59"/>
        <end position="82"/>
    </location>
</feature>
<dbReference type="RefSeq" id="WP_343754073.1">
    <property type="nucleotide sequence ID" value="NZ_BAAACW010000041.1"/>
</dbReference>
<proteinExistence type="predicted"/>
<dbReference type="EMBL" id="BAAACW010000041">
    <property type="protein sequence ID" value="GAA0356668.1"/>
    <property type="molecule type" value="Genomic_DNA"/>
</dbReference>
<dbReference type="InterPro" id="IPR047135">
    <property type="entry name" value="YsiQ"/>
</dbReference>
<keyword evidence="1" id="KW-0812">Transmembrane</keyword>
<accession>A0ABN0X7C6</accession>
<dbReference type="PANTHER" id="PTHR42925:SF1">
    <property type="entry name" value="VIRULENCE FACTOR MVIN"/>
    <property type="match status" value="1"/>
</dbReference>
<dbReference type="Pfam" id="PF01554">
    <property type="entry name" value="MatE"/>
    <property type="match status" value="1"/>
</dbReference>
<name>A0ABN0X7C6_9LACT</name>
<feature type="transmembrane region" description="Helical" evidence="1">
    <location>
        <begin position="16"/>
        <end position="34"/>
    </location>
</feature>
<evidence type="ECO:0000313" key="3">
    <source>
        <dbReference type="Proteomes" id="UP001501166"/>
    </source>
</evidence>
<dbReference type="Proteomes" id="UP001501166">
    <property type="component" value="Unassembled WGS sequence"/>
</dbReference>
<feature type="transmembrane region" description="Helical" evidence="1">
    <location>
        <begin position="136"/>
        <end position="157"/>
    </location>
</feature>
<reference evidence="2 3" key="1">
    <citation type="journal article" date="2019" name="Int. J. Syst. Evol. Microbiol.">
        <title>The Global Catalogue of Microorganisms (GCM) 10K type strain sequencing project: providing services to taxonomists for standard genome sequencing and annotation.</title>
        <authorList>
            <consortium name="The Broad Institute Genomics Platform"/>
            <consortium name="The Broad Institute Genome Sequencing Center for Infectious Disease"/>
            <person name="Wu L."/>
            <person name="Ma J."/>
        </authorList>
    </citation>
    <scope>NUCLEOTIDE SEQUENCE [LARGE SCALE GENOMIC DNA]</scope>
    <source>
        <strain evidence="2 3">JCM 12662</strain>
    </source>
</reference>
<keyword evidence="1" id="KW-0472">Membrane</keyword>
<gene>
    <name evidence="2" type="ORF">GCM10008932_07040</name>
</gene>
<sequence>MKDTALYSTSQSSNKYLFLITWPIFIEVFLQMLMKLTDVFMLSYVSDDAVAAIGVVNQIMTFMFVLFNFTAMGSGVVVSQYIGAKNTQGVRKTIANAITINLVFGLIISLFVGLNSHFLLGLFSLEPQLYAFANSYTLIVGLGLFAQAMILTVSSILQAMGYTKDVMYSVLIISFPSEKTHGFNRGMIARQG</sequence>
<keyword evidence="3" id="KW-1185">Reference proteome</keyword>
<comment type="caution">
    <text evidence="2">The sequence shown here is derived from an EMBL/GenBank/DDBJ whole genome shotgun (WGS) entry which is preliminary data.</text>
</comment>
<keyword evidence="1" id="KW-1133">Transmembrane helix</keyword>
<evidence type="ECO:0008006" key="4">
    <source>
        <dbReference type="Google" id="ProtNLM"/>
    </source>
</evidence>